<protein>
    <submittedName>
        <fullName evidence="2">Uncharacterized protein</fullName>
    </submittedName>
</protein>
<evidence type="ECO:0000313" key="2">
    <source>
        <dbReference type="EMBL" id="MQY15142.1"/>
    </source>
</evidence>
<reference evidence="2 3" key="1">
    <citation type="submission" date="2019-10" db="EMBL/GenBank/DDBJ databases">
        <title>Streptomyces smaragdinus sp. nov. and Streptomyces fabii sp. nov., isolated from the gut of fungus growing-termite Macrotermes natalensis.</title>
        <authorList>
            <person name="Schwitalla J."/>
            <person name="Benndorf R."/>
            <person name="Martin K."/>
            <person name="De Beer W."/>
            <person name="Kaster A.-K."/>
            <person name="Vollmers J."/>
            <person name="Poulsen M."/>
            <person name="Beemelmanns C."/>
        </authorList>
    </citation>
    <scope>NUCLEOTIDE SEQUENCE [LARGE SCALE GENOMIC DNA]</scope>
    <source>
        <strain evidence="2 3">RB5</strain>
    </source>
</reference>
<name>A0A7K0CQ42_9ACTN</name>
<dbReference type="Proteomes" id="UP000466345">
    <property type="component" value="Unassembled WGS sequence"/>
</dbReference>
<sequence>MAGRARRRARLVLVLLGLGAAGLVGGGIVVGSLAFDDGGGSGPAPVRAADSRPKTPRATGTQMAMTPERAKPLKLVEPSGQEDGASVGFPHTSVGAASAAVIRWEEYAFLDDVAARRQLEATTAHDSLNDIDRKISEVRSLRESVGWPPSGGPPPGFRVITVVNAIRGKTLDDIGDVVQVWLNYDLYSQMPDGSYGDEPLRDETDQVIVKWEEGDWKTTTAPGWVKRGTYPLSYFPNSPYAWNDGWMQVLRAG</sequence>
<accession>A0A7K0CQ42</accession>
<feature type="region of interest" description="Disordered" evidence="1">
    <location>
        <begin position="40"/>
        <end position="64"/>
    </location>
</feature>
<dbReference type="OrthoDB" id="3391176at2"/>
<dbReference type="EMBL" id="WEGJ01000029">
    <property type="protein sequence ID" value="MQY15142.1"/>
    <property type="molecule type" value="Genomic_DNA"/>
</dbReference>
<organism evidence="2 3">
    <name type="scientific">Streptomyces smaragdinus</name>
    <dbReference type="NCBI Taxonomy" id="2585196"/>
    <lineage>
        <taxon>Bacteria</taxon>
        <taxon>Bacillati</taxon>
        <taxon>Actinomycetota</taxon>
        <taxon>Actinomycetes</taxon>
        <taxon>Kitasatosporales</taxon>
        <taxon>Streptomycetaceae</taxon>
        <taxon>Streptomyces</taxon>
    </lineage>
</organism>
<comment type="caution">
    <text evidence="2">The sequence shown here is derived from an EMBL/GenBank/DDBJ whole genome shotgun (WGS) entry which is preliminary data.</text>
</comment>
<gene>
    <name evidence="2" type="ORF">SRB5_53200</name>
</gene>
<dbReference type="AlphaFoldDB" id="A0A7K0CQ42"/>
<evidence type="ECO:0000313" key="3">
    <source>
        <dbReference type="Proteomes" id="UP000466345"/>
    </source>
</evidence>
<evidence type="ECO:0000256" key="1">
    <source>
        <dbReference type="SAM" id="MobiDB-lite"/>
    </source>
</evidence>
<keyword evidence="3" id="KW-1185">Reference proteome</keyword>
<proteinExistence type="predicted"/>
<dbReference type="RefSeq" id="WP_153455979.1">
    <property type="nucleotide sequence ID" value="NZ_WEGJ01000029.1"/>
</dbReference>